<gene>
    <name evidence="1" type="ORF">CRU91_00335</name>
</gene>
<dbReference type="Gene3D" id="3.40.50.300">
    <property type="entry name" value="P-loop containing nucleotide triphosphate hydrolases"/>
    <property type="match status" value="1"/>
</dbReference>
<protein>
    <submittedName>
        <fullName evidence="1">Uncharacterized protein</fullName>
    </submittedName>
</protein>
<dbReference type="SUPFAM" id="SSF52540">
    <property type="entry name" value="P-loop containing nucleoside triphosphate hydrolases"/>
    <property type="match status" value="1"/>
</dbReference>
<keyword evidence="2" id="KW-1185">Reference proteome</keyword>
<comment type="caution">
    <text evidence="1">The sequence shown here is derived from an EMBL/GenBank/DDBJ whole genome shotgun (WGS) entry which is preliminary data.</text>
</comment>
<dbReference type="AlphaFoldDB" id="A0A366MV38"/>
<proteinExistence type="predicted"/>
<dbReference type="InterPro" id="IPR027417">
    <property type="entry name" value="P-loop_NTPase"/>
</dbReference>
<organism evidence="1 2">
    <name type="scientific">Aliarcobacter vitoriensis</name>
    <dbReference type="NCBI Taxonomy" id="2011099"/>
    <lineage>
        <taxon>Bacteria</taxon>
        <taxon>Pseudomonadati</taxon>
        <taxon>Campylobacterota</taxon>
        <taxon>Epsilonproteobacteria</taxon>
        <taxon>Campylobacterales</taxon>
        <taxon>Arcobacteraceae</taxon>
        <taxon>Aliarcobacter</taxon>
    </lineage>
</organism>
<reference evidence="1 2" key="1">
    <citation type="submission" date="2017-10" db="EMBL/GenBank/DDBJ databases">
        <title>Genomics of the genus Arcobacter.</title>
        <authorList>
            <person name="Perez-Cataluna A."/>
            <person name="Figueras M.J."/>
        </authorList>
    </citation>
    <scope>NUCLEOTIDE SEQUENCE [LARGE SCALE GENOMIC DNA]</scope>
    <source>
        <strain evidence="1 2">CECT 9230</strain>
    </source>
</reference>
<accession>A0A366MV38</accession>
<dbReference type="EMBL" id="PDKB01000001">
    <property type="protein sequence ID" value="RBQ30126.1"/>
    <property type="molecule type" value="Genomic_DNA"/>
</dbReference>
<dbReference type="CDD" id="cd02019">
    <property type="entry name" value="NK"/>
    <property type="match status" value="1"/>
</dbReference>
<name>A0A366MV38_9BACT</name>
<sequence>MHIELIGPEAAGKTTFAKDLAQKFPHLFLTQNDAWELAKERNSSMTNLEYYYPLIREKIAYWGDFLQNNTLETKRAIGNISWYDRLTLEHAVITKNIDDYIVIWDEGIIHNGHPENLPHNMVFSQNLNDYFKNLKFKLLIYFDVSQEDNLRYRRERRNSGYMTSKDQLISDDELPLDIERQRWHVRSKFHILNKYLPTIVIKNPYSEEREIVFKRIYEICKNLKEKNDTTK</sequence>
<evidence type="ECO:0000313" key="2">
    <source>
        <dbReference type="Proteomes" id="UP000252669"/>
    </source>
</evidence>
<dbReference type="Proteomes" id="UP000252669">
    <property type="component" value="Unassembled WGS sequence"/>
</dbReference>
<dbReference type="RefSeq" id="WP_113892257.1">
    <property type="nucleotide sequence ID" value="NZ_JANJGA010000002.1"/>
</dbReference>
<evidence type="ECO:0000313" key="1">
    <source>
        <dbReference type="EMBL" id="RBQ30126.1"/>
    </source>
</evidence>